<reference evidence="4" key="1">
    <citation type="journal article" date="2019" name="Int. J. Syst. Evol. Microbiol.">
        <title>The Global Catalogue of Microorganisms (GCM) 10K type strain sequencing project: providing services to taxonomists for standard genome sequencing and annotation.</title>
        <authorList>
            <consortium name="The Broad Institute Genomics Platform"/>
            <consortium name="The Broad Institute Genome Sequencing Center for Infectious Disease"/>
            <person name="Wu L."/>
            <person name="Ma J."/>
        </authorList>
    </citation>
    <scope>NUCLEOTIDE SEQUENCE [LARGE SCALE GENOMIC DNA]</scope>
    <source>
        <strain evidence="4">JCM 18204</strain>
    </source>
</reference>
<feature type="region of interest" description="Disordered" evidence="1">
    <location>
        <begin position="86"/>
        <end position="119"/>
    </location>
</feature>
<accession>A0ABP9BI97</accession>
<evidence type="ECO:0000313" key="3">
    <source>
        <dbReference type="EMBL" id="GAA4794428.1"/>
    </source>
</evidence>
<evidence type="ECO:0008006" key="5">
    <source>
        <dbReference type="Google" id="ProtNLM"/>
    </source>
</evidence>
<dbReference type="RefSeq" id="WP_345303188.1">
    <property type="nucleotide sequence ID" value="NZ_BAABJE010000010.1"/>
</dbReference>
<feature type="compositionally biased region" description="Basic and acidic residues" evidence="1">
    <location>
        <begin position="99"/>
        <end position="119"/>
    </location>
</feature>
<name>A0ABP9BI97_9GAMM</name>
<evidence type="ECO:0000256" key="2">
    <source>
        <dbReference type="SAM" id="SignalP"/>
    </source>
</evidence>
<keyword evidence="4" id="KW-1185">Reference proteome</keyword>
<feature type="region of interest" description="Disordered" evidence="1">
    <location>
        <begin position="24"/>
        <end position="50"/>
    </location>
</feature>
<organism evidence="3 4">
    <name type="scientific">Lysobacter hankyongensis</name>
    <dbReference type="NCBI Taxonomy" id="1176535"/>
    <lineage>
        <taxon>Bacteria</taxon>
        <taxon>Pseudomonadati</taxon>
        <taxon>Pseudomonadota</taxon>
        <taxon>Gammaproteobacteria</taxon>
        <taxon>Lysobacterales</taxon>
        <taxon>Lysobacteraceae</taxon>
        <taxon>Lysobacter</taxon>
    </lineage>
</organism>
<feature type="signal peptide" evidence="2">
    <location>
        <begin position="1"/>
        <end position="26"/>
    </location>
</feature>
<sequence length="119" mass="13300">MSLSRHPLKLSVLAVALAGATLPAVAQQGRRPQPPPEPPRNGQDDSVSDAVRRIERANRGQVLSAERMQYDGRDVTRIKVVDDEGRVRIYMDDPQPANDGRRKPQRDENPPRRRGGDDD</sequence>
<keyword evidence="2" id="KW-0732">Signal</keyword>
<dbReference type="EMBL" id="BAABJE010000010">
    <property type="protein sequence ID" value="GAA4794428.1"/>
    <property type="molecule type" value="Genomic_DNA"/>
</dbReference>
<evidence type="ECO:0000256" key="1">
    <source>
        <dbReference type="SAM" id="MobiDB-lite"/>
    </source>
</evidence>
<gene>
    <name evidence="3" type="ORF">GCM10023307_20050</name>
</gene>
<dbReference type="Proteomes" id="UP001499959">
    <property type="component" value="Unassembled WGS sequence"/>
</dbReference>
<evidence type="ECO:0000313" key="4">
    <source>
        <dbReference type="Proteomes" id="UP001499959"/>
    </source>
</evidence>
<protein>
    <recommendedName>
        <fullName evidence="5">PepSY domain-containing protein</fullName>
    </recommendedName>
</protein>
<proteinExistence type="predicted"/>
<comment type="caution">
    <text evidence="3">The sequence shown here is derived from an EMBL/GenBank/DDBJ whole genome shotgun (WGS) entry which is preliminary data.</text>
</comment>
<feature type="chain" id="PRO_5045709758" description="PepSY domain-containing protein" evidence="2">
    <location>
        <begin position="27"/>
        <end position="119"/>
    </location>
</feature>